<evidence type="ECO:0000313" key="2">
    <source>
        <dbReference type="Proteomes" id="UP000054937"/>
    </source>
</evidence>
<dbReference type="EMBL" id="LDAU01000105">
    <property type="protein sequence ID" value="KRX05622.1"/>
    <property type="molecule type" value="Genomic_DNA"/>
</dbReference>
<dbReference type="InParanoid" id="A0A0V0QTU1"/>
<evidence type="ECO:0000313" key="1">
    <source>
        <dbReference type="EMBL" id="KRX05622.1"/>
    </source>
</evidence>
<dbReference type="GO" id="GO:0008237">
    <property type="term" value="F:metallopeptidase activity"/>
    <property type="evidence" value="ECO:0007669"/>
    <property type="project" value="InterPro"/>
</dbReference>
<dbReference type="Gene3D" id="3.40.390.10">
    <property type="entry name" value="Collagenase (Catalytic Domain)"/>
    <property type="match status" value="1"/>
</dbReference>
<protein>
    <submittedName>
        <fullName evidence="1">Uncharacterized protein</fullName>
    </submittedName>
</protein>
<accession>A0A0V0QTU1</accession>
<dbReference type="Proteomes" id="UP000054937">
    <property type="component" value="Unassembled WGS sequence"/>
</dbReference>
<keyword evidence="2" id="KW-1185">Reference proteome</keyword>
<proteinExistence type="predicted"/>
<dbReference type="AlphaFoldDB" id="A0A0V0QTU1"/>
<dbReference type="InterPro" id="IPR024079">
    <property type="entry name" value="MetalloPept_cat_dom_sf"/>
</dbReference>
<organism evidence="1 2">
    <name type="scientific">Pseudocohnilembus persalinus</name>
    <name type="common">Ciliate</name>
    <dbReference type="NCBI Taxonomy" id="266149"/>
    <lineage>
        <taxon>Eukaryota</taxon>
        <taxon>Sar</taxon>
        <taxon>Alveolata</taxon>
        <taxon>Ciliophora</taxon>
        <taxon>Intramacronucleata</taxon>
        <taxon>Oligohymenophorea</taxon>
        <taxon>Scuticociliatia</taxon>
        <taxon>Philasterida</taxon>
        <taxon>Pseudocohnilembidae</taxon>
        <taxon>Pseudocohnilembus</taxon>
    </lineage>
</organism>
<reference evidence="1 2" key="1">
    <citation type="journal article" date="2015" name="Sci. Rep.">
        <title>Genome of the facultative scuticociliatosis pathogen Pseudocohnilembus persalinus provides insight into its virulence through horizontal gene transfer.</title>
        <authorList>
            <person name="Xiong J."/>
            <person name="Wang G."/>
            <person name="Cheng J."/>
            <person name="Tian M."/>
            <person name="Pan X."/>
            <person name="Warren A."/>
            <person name="Jiang C."/>
            <person name="Yuan D."/>
            <person name="Miao W."/>
        </authorList>
    </citation>
    <scope>NUCLEOTIDE SEQUENCE [LARGE SCALE GENOMIC DNA]</scope>
    <source>
        <strain evidence="1">36N120E</strain>
    </source>
</reference>
<sequence length="176" mass="21155">MIRHQNGKNNNENKLEGRQILNEMELKYFDQKNNTNVYSILTFIDVPLVEGYWNGVVTGVDSEISGSLVSLNNWYSKMPIREIITTSIHEHCYHWDCVHNYSYQYSNQSNNGGQIQLCPLCLYKLHYQLQNFDICQRYMQIYEQCVKLLFNDDLEWLQNIYKVVEYYQWKKQNQIE</sequence>
<comment type="caution">
    <text evidence="1">The sequence shown here is derived from an EMBL/GenBank/DDBJ whole genome shotgun (WGS) entry which is preliminary data.</text>
</comment>
<gene>
    <name evidence="1" type="ORF">PPERSA_09762</name>
</gene>
<name>A0A0V0QTU1_PSEPJ</name>